<organism evidence="4 5">
    <name type="scientific">Fusibacillus kribbianus</name>
    <dbReference type="NCBI Taxonomy" id="3044208"/>
    <lineage>
        <taxon>Bacteria</taxon>
        <taxon>Bacillati</taxon>
        <taxon>Bacillota</taxon>
        <taxon>Clostridia</taxon>
        <taxon>Lachnospirales</taxon>
        <taxon>Lachnospiraceae</taxon>
        <taxon>Fusibacillus</taxon>
    </lineage>
</organism>
<keyword evidence="3" id="KW-0732">Signal</keyword>
<evidence type="ECO:0000256" key="2">
    <source>
        <dbReference type="SAM" id="Phobius"/>
    </source>
</evidence>
<gene>
    <name evidence="4" type="ORF">QJ036_10920</name>
</gene>
<dbReference type="EMBL" id="JASGBQ010000022">
    <property type="protein sequence ID" value="MDI9242978.1"/>
    <property type="molecule type" value="Genomic_DNA"/>
</dbReference>
<evidence type="ECO:0000313" key="5">
    <source>
        <dbReference type="Proteomes" id="UP001300383"/>
    </source>
</evidence>
<feature type="transmembrane region" description="Helical" evidence="2">
    <location>
        <begin position="1169"/>
        <end position="1187"/>
    </location>
</feature>
<keyword evidence="2" id="KW-0812">Transmembrane</keyword>
<feature type="chain" id="PRO_5042839772" evidence="3">
    <location>
        <begin position="29"/>
        <end position="1201"/>
    </location>
</feature>
<feature type="signal peptide" evidence="3">
    <location>
        <begin position="1"/>
        <end position="28"/>
    </location>
</feature>
<dbReference type="Gene3D" id="2.60.40.10">
    <property type="entry name" value="Immunoglobulins"/>
    <property type="match status" value="1"/>
</dbReference>
<dbReference type="AlphaFoldDB" id="A0AAP4BD13"/>
<keyword evidence="2" id="KW-1133">Transmembrane helix</keyword>
<reference evidence="4 5" key="1">
    <citation type="submission" date="2023-05" db="EMBL/GenBank/DDBJ databases">
        <title>[ruminococcus] sp. nov., isolated from a pig farm feces dump.</title>
        <authorList>
            <person name="Chang Y.-H."/>
        </authorList>
    </citation>
    <scope>NUCLEOTIDE SEQUENCE [LARGE SCALE GENOMIC DNA]</scope>
    <source>
        <strain evidence="4 5">YH-rum2234</strain>
    </source>
</reference>
<keyword evidence="5" id="KW-1185">Reference proteome</keyword>
<keyword evidence="2" id="KW-0472">Membrane</keyword>
<feature type="region of interest" description="Disordered" evidence="1">
    <location>
        <begin position="1130"/>
        <end position="1160"/>
    </location>
</feature>
<feature type="compositionally biased region" description="Polar residues" evidence="1">
    <location>
        <begin position="1130"/>
        <end position="1143"/>
    </location>
</feature>
<protein>
    <submittedName>
        <fullName evidence="4">X2-like carbohydrate binding domain-containing protein</fullName>
    </submittedName>
</protein>
<evidence type="ECO:0000256" key="3">
    <source>
        <dbReference type="SAM" id="SignalP"/>
    </source>
</evidence>
<evidence type="ECO:0000313" key="4">
    <source>
        <dbReference type="EMBL" id="MDI9242978.1"/>
    </source>
</evidence>
<comment type="caution">
    <text evidence="4">The sequence shown here is derived from an EMBL/GenBank/DDBJ whole genome shotgun (WGS) entry which is preliminary data.</text>
</comment>
<dbReference type="SUPFAM" id="SSF81296">
    <property type="entry name" value="E set domains"/>
    <property type="match status" value="1"/>
</dbReference>
<proteinExistence type="predicted"/>
<name>A0AAP4BD13_9FIRM</name>
<sequence>MKQKIRKFLSILLAFLLLAGLIPATSFATESTTDLALGEEKSFSLTNAEDTETFRFTASEAGTYILYFQNISQWPIGLSCSTGSAEYHLPHSDFQGHIMDLAADETVSFTFRYPSDYEEIEGYSGYSGIVGAARKADETEFTSFYAAEVTDESAPIPIPLDGGAIEFCSGNSFCYGINWDITIEDTQILTLDSENSSEGPVSYCAVFDPQTLGETKITVSAAYGSKTLTKDYTIQVTENGGEGGSQDTTSYDFSDLSELKTLIGNHDGSHVTFVYNGTGELVISEDLQLPQNVNLDLGGQDLRIASGAVFTLEEDTNLSYGSLTVDGTMISSGFIHDGSALTVTGTMICSESSYTSLSYPAQLQGLENIQFSEEWQRIYVDTTANAGTLASLLTQLNTSYIDDPRVEYRVNIWGEEDPNAAMTLQADVVVPKHVVIEFHDLGSFTVAEGYTMSVAGELHISSPMIINGTLDNNGNVIIDHNTYSNGILTFGSSGTYAGNGGLQINSNSSCTLNDCLSGLKLDDFDVETWTDPEGNITWNLTNAAGLIKLGTPTDLSWGTRYNEIIDYDETAGMDVITGYDPISQPGIMSWRTALPDQAQAQIKIYDENNICVHEGWAGYDPQLQPEWRSMDDFLLSDLDSGTYYFTVQSMGDYETYRNSDIAKSDTYTYVKPSAQLSPCTDPAWINKNDEFVSWAQYTLPSDTENKVGYEVQFYYSPTENGDYEPFGGIFSSNPEGTVEDTVPLEDHFLQQKGVGYYKFRVRLISLEVETICNSEWSDFSPALDVETISQNVESTLDTIISNAGNASAADIRAAVQTLVPTDLKTALVTDQDNTTVTAKLANIEDMVGGPAQITVTSGASAFQKSDVSIVGANLNTNTSDSDPITLVIDKPVADHVIPELYDSAVAVKFSMTLTNVPDPEHLEVPVKITLPVPESINPDFLVVFHYHSDGSHELLHPYVHEIGGKFFADFVLTSFSDFTMTQEHVHVYDQEIAEKEYLETPADCKHPAVYHKSCTCKDKGEETFEYGSVTDHTFENGVCSVCGFVQYSIIEGSDQTWQVGSKDSLSFRSDADFNTFESVKIDGSVLSSDHYTVSEGSTIVTLKASYLKTLDAGNHVLTVVSSNGEAKTSFTITRKDNGNNPTDPTKPADPAGSNTGKTDSPATGDTNLLWMWSLLAACSFLVAYAVILSKKARKASSAHRF</sequence>
<dbReference type="Proteomes" id="UP001300383">
    <property type="component" value="Unassembled WGS sequence"/>
</dbReference>
<accession>A0AAP4BD13</accession>
<dbReference type="InterPro" id="IPR014756">
    <property type="entry name" value="Ig_E-set"/>
</dbReference>
<dbReference type="InterPro" id="IPR013783">
    <property type="entry name" value="Ig-like_fold"/>
</dbReference>
<evidence type="ECO:0000256" key="1">
    <source>
        <dbReference type="SAM" id="MobiDB-lite"/>
    </source>
</evidence>
<dbReference type="RefSeq" id="WP_283231413.1">
    <property type="nucleotide sequence ID" value="NZ_JASGBQ010000022.1"/>
</dbReference>